<protein>
    <submittedName>
        <fullName evidence="4">Response regulator</fullName>
    </submittedName>
</protein>
<dbReference type="PROSITE" id="PS50110">
    <property type="entry name" value="RESPONSE_REGULATORY"/>
    <property type="match status" value="1"/>
</dbReference>
<accession>A0A8J7RK41</accession>
<gene>
    <name evidence="4" type="ORF">NATSA_02940</name>
</gene>
<dbReference type="PANTHER" id="PTHR44591">
    <property type="entry name" value="STRESS RESPONSE REGULATOR PROTEIN 1"/>
    <property type="match status" value="1"/>
</dbReference>
<dbReference type="SUPFAM" id="SSF52172">
    <property type="entry name" value="CheY-like"/>
    <property type="match status" value="1"/>
</dbReference>
<keyword evidence="5" id="KW-1185">Reference proteome</keyword>
<dbReference type="InterPro" id="IPR011006">
    <property type="entry name" value="CheY-like_superfamily"/>
</dbReference>
<sequence length="122" mass="13565">MDSKKVLIIEDDPSNQTLFKLFLKNEPYELIPAYSAEEALRFLESEQVDVILLDLNLEGDGDGATLVQKIKQLPDCSSVPVFVVSGLDEQQFAGFGIDDKVNGYFRKPVRKKTLVSALAEVT</sequence>
<evidence type="ECO:0000313" key="4">
    <source>
        <dbReference type="EMBL" id="MBP3191613.1"/>
    </source>
</evidence>
<dbReference type="Proteomes" id="UP000673975">
    <property type="component" value="Unassembled WGS sequence"/>
</dbReference>
<feature type="domain" description="Response regulatory" evidence="3">
    <location>
        <begin position="5"/>
        <end position="122"/>
    </location>
</feature>
<evidence type="ECO:0000256" key="2">
    <source>
        <dbReference type="PROSITE-ProRule" id="PRU00169"/>
    </source>
</evidence>
<dbReference type="GO" id="GO:0000160">
    <property type="term" value="P:phosphorelay signal transduction system"/>
    <property type="evidence" value="ECO:0007669"/>
    <property type="project" value="InterPro"/>
</dbReference>
<dbReference type="Gene3D" id="3.40.50.2300">
    <property type="match status" value="1"/>
</dbReference>
<comment type="caution">
    <text evidence="4">The sequence shown here is derived from an EMBL/GenBank/DDBJ whole genome shotgun (WGS) entry which is preliminary data.</text>
</comment>
<keyword evidence="1 2" id="KW-0597">Phosphoprotein</keyword>
<dbReference type="PANTHER" id="PTHR44591:SF3">
    <property type="entry name" value="RESPONSE REGULATORY DOMAIN-CONTAINING PROTEIN"/>
    <property type="match status" value="1"/>
</dbReference>
<name>A0A8J7RK41_9BACT</name>
<dbReference type="InterPro" id="IPR001789">
    <property type="entry name" value="Sig_transdc_resp-reg_receiver"/>
</dbReference>
<evidence type="ECO:0000313" key="5">
    <source>
        <dbReference type="Proteomes" id="UP000673975"/>
    </source>
</evidence>
<feature type="modified residue" description="4-aspartylphosphate" evidence="2">
    <location>
        <position position="54"/>
    </location>
</feature>
<dbReference type="RefSeq" id="WP_210510274.1">
    <property type="nucleotide sequence ID" value="NZ_JAFIDN010000002.1"/>
</dbReference>
<evidence type="ECO:0000256" key="1">
    <source>
        <dbReference type="ARBA" id="ARBA00022553"/>
    </source>
</evidence>
<dbReference type="Pfam" id="PF00072">
    <property type="entry name" value="Response_reg"/>
    <property type="match status" value="1"/>
</dbReference>
<reference evidence="4" key="1">
    <citation type="submission" date="2021-02" db="EMBL/GenBank/DDBJ databases">
        <title>Natronogracilivirga saccharolytica gen. nov. sp. nov. a new anaerobic, haloalkiliphilic carbohydrate-fermenting bacterium from soda lake and proposing of Cyclonatronumiaceae fam. nov. in the phylum Balneolaeota.</title>
        <authorList>
            <person name="Zhilina T.N."/>
            <person name="Sorokin D.Y."/>
            <person name="Zavarzina D.G."/>
            <person name="Toshchakov S.V."/>
            <person name="Kublanov I.V."/>
        </authorList>
    </citation>
    <scope>NUCLEOTIDE SEQUENCE</scope>
    <source>
        <strain evidence="4">Z-1702</strain>
    </source>
</reference>
<dbReference type="EMBL" id="JAFIDN010000002">
    <property type="protein sequence ID" value="MBP3191613.1"/>
    <property type="molecule type" value="Genomic_DNA"/>
</dbReference>
<proteinExistence type="predicted"/>
<organism evidence="4 5">
    <name type="scientific">Natronogracilivirga saccharolytica</name>
    <dbReference type="NCBI Taxonomy" id="2812953"/>
    <lineage>
        <taxon>Bacteria</taxon>
        <taxon>Pseudomonadati</taxon>
        <taxon>Balneolota</taxon>
        <taxon>Balneolia</taxon>
        <taxon>Balneolales</taxon>
        <taxon>Cyclonatronaceae</taxon>
        <taxon>Natronogracilivirga</taxon>
    </lineage>
</organism>
<dbReference type="InterPro" id="IPR050595">
    <property type="entry name" value="Bact_response_regulator"/>
</dbReference>
<dbReference type="AlphaFoldDB" id="A0A8J7RK41"/>
<evidence type="ECO:0000259" key="3">
    <source>
        <dbReference type="PROSITE" id="PS50110"/>
    </source>
</evidence>
<dbReference type="SMART" id="SM00448">
    <property type="entry name" value="REC"/>
    <property type="match status" value="1"/>
</dbReference>